<evidence type="ECO:0000256" key="1">
    <source>
        <dbReference type="SAM" id="MobiDB-lite"/>
    </source>
</evidence>
<comment type="caution">
    <text evidence="2">The sequence shown here is derived from an EMBL/GenBank/DDBJ whole genome shotgun (WGS) entry which is preliminary data.</text>
</comment>
<evidence type="ECO:0000313" key="2">
    <source>
        <dbReference type="EMBL" id="KAH0553644.1"/>
    </source>
</evidence>
<reference evidence="2 3" key="1">
    <citation type="journal article" date="2021" name="J. Hered.">
        <title>A chromosome-level genome assembly of the parasitoid wasp, Cotesia glomerata (Hymenoptera: Braconidae).</title>
        <authorList>
            <person name="Pinto B.J."/>
            <person name="Weis J.J."/>
            <person name="Gamble T."/>
            <person name="Ode P.J."/>
            <person name="Paul R."/>
            <person name="Zaspel J.M."/>
        </authorList>
    </citation>
    <scope>NUCLEOTIDE SEQUENCE [LARGE SCALE GENOMIC DNA]</scope>
    <source>
        <strain evidence="2">CgM1</strain>
    </source>
</reference>
<evidence type="ECO:0000313" key="3">
    <source>
        <dbReference type="Proteomes" id="UP000826195"/>
    </source>
</evidence>
<dbReference type="AlphaFoldDB" id="A0AAV7ILG1"/>
<dbReference type="Proteomes" id="UP000826195">
    <property type="component" value="Unassembled WGS sequence"/>
</dbReference>
<name>A0AAV7ILG1_COTGL</name>
<sequence length="113" mass="13116">MTSDPVLLQNEKWENIELSIIDRKRIPRREEPVLLMVPLLAAKAALYIRDECTIEELSRMAEPGRQTIDICVQNGRQDHHPLLDTRIHPLPRPLSLSRYTQPNHPIKPPRMPS</sequence>
<protein>
    <submittedName>
        <fullName evidence="2">Uncharacterized protein</fullName>
    </submittedName>
</protein>
<gene>
    <name evidence="2" type="ORF">KQX54_003095</name>
</gene>
<feature type="region of interest" description="Disordered" evidence="1">
    <location>
        <begin position="89"/>
        <end position="113"/>
    </location>
</feature>
<keyword evidence="3" id="KW-1185">Reference proteome</keyword>
<organism evidence="2 3">
    <name type="scientific">Cotesia glomerata</name>
    <name type="common">Lepidopteran parasitic wasp</name>
    <name type="synonym">Apanteles glomeratus</name>
    <dbReference type="NCBI Taxonomy" id="32391"/>
    <lineage>
        <taxon>Eukaryota</taxon>
        <taxon>Metazoa</taxon>
        <taxon>Ecdysozoa</taxon>
        <taxon>Arthropoda</taxon>
        <taxon>Hexapoda</taxon>
        <taxon>Insecta</taxon>
        <taxon>Pterygota</taxon>
        <taxon>Neoptera</taxon>
        <taxon>Endopterygota</taxon>
        <taxon>Hymenoptera</taxon>
        <taxon>Apocrita</taxon>
        <taxon>Ichneumonoidea</taxon>
        <taxon>Braconidae</taxon>
        <taxon>Microgastrinae</taxon>
        <taxon>Cotesia</taxon>
    </lineage>
</organism>
<dbReference type="EMBL" id="JAHXZJ010001119">
    <property type="protein sequence ID" value="KAH0553644.1"/>
    <property type="molecule type" value="Genomic_DNA"/>
</dbReference>
<accession>A0AAV7ILG1</accession>
<proteinExistence type="predicted"/>